<name>I0IEW8_PHYMF</name>
<reference evidence="2 3" key="1">
    <citation type="submission" date="2012-02" db="EMBL/GenBank/DDBJ databases">
        <title>Complete genome sequence of Phycisphaera mikurensis NBRC 102666.</title>
        <authorList>
            <person name="Ankai A."/>
            <person name="Hosoyama A."/>
            <person name="Terui Y."/>
            <person name="Sekine M."/>
            <person name="Fukai R."/>
            <person name="Kato Y."/>
            <person name="Nakamura S."/>
            <person name="Yamada-Narita S."/>
            <person name="Kawakoshi A."/>
            <person name="Fukunaga Y."/>
            <person name="Yamazaki S."/>
            <person name="Fujita N."/>
        </authorList>
    </citation>
    <scope>NUCLEOTIDE SEQUENCE [LARGE SCALE GENOMIC DNA]</scope>
    <source>
        <strain evidence="3">NBRC 102666 / KCTC 22515 / FYK2301M01</strain>
    </source>
</reference>
<sequence length="440" mass="45022">MIGHPRTAGLSPVAALRSADSAGDRAFLLHSGRYDAAHARYSVLARADGAVRWSEGDAADPFDQLGAAAGDGALWLGFLGYDLARRVERLPGGAVGDRAWPGLAFHRCPGWLEHDAAAPPGSRWAACGELAGTPDDELVRIFGLGEGLAAAGFAAGPAAADRPGAEHAAAVAAALGYVAAGDVFQVNVARRWGGSFRGSTAALYAALAEAAGPWYGAHLPCPGLGRLADAALCSASPELFLEVEPGGWVTTRPIKGTEAAGGAGLEASSKDAAELAMIVDLLRNDLGRVCRPGSMAVPVPRAVEDHPTVRHGVATVRGRLRAEADLADLLRATWPGGSVTGAPKVRAMEIIDELEPVRRGPAYGAIGGIRRDPAAAAAGEGWRVRLNLAIRTLCVANGRYDFHVGGGIVAGSHPADELAETHVKAAAMLAALRCGAGSPG</sequence>
<dbReference type="Proteomes" id="UP000007881">
    <property type="component" value="Chromosome"/>
</dbReference>
<proteinExistence type="predicted"/>
<dbReference type="PANTHER" id="PTHR11236:SF50">
    <property type="entry name" value="AMINODEOXYCHORISMATE SYNTHASE COMPONENT 1"/>
    <property type="match status" value="1"/>
</dbReference>
<evidence type="ECO:0000313" key="2">
    <source>
        <dbReference type="EMBL" id="BAM03806.1"/>
    </source>
</evidence>
<dbReference type="GO" id="GO:0046820">
    <property type="term" value="F:4-amino-4-deoxychorismate synthase activity"/>
    <property type="evidence" value="ECO:0007669"/>
    <property type="project" value="UniProtKB-EC"/>
</dbReference>
<dbReference type="InterPro" id="IPR015890">
    <property type="entry name" value="Chorismate_C"/>
</dbReference>
<keyword evidence="3" id="KW-1185">Reference proteome</keyword>
<dbReference type="PANTHER" id="PTHR11236">
    <property type="entry name" value="AMINOBENZOATE/ANTHRANILATE SYNTHASE"/>
    <property type="match status" value="1"/>
</dbReference>
<protein>
    <submittedName>
        <fullName evidence="2">Putative para-aminobenzoate synthase component I</fullName>
        <ecNumber evidence="2">2.6.1.85</ecNumber>
    </submittedName>
</protein>
<accession>I0IEW8</accession>
<evidence type="ECO:0000259" key="1">
    <source>
        <dbReference type="Pfam" id="PF00425"/>
    </source>
</evidence>
<dbReference type="EC" id="2.6.1.85" evidence="2"/>
<dbReference type="AlphaFoldDB" id="I0IEW8"/>
<dbReference type="KEGG" id="phm:PSMK_16470"/>
<dbReference type="GO" id="GO:0000162">
    <property type="term" value="P:L-tryptophan biosynthetic process"/>
    <property type="evidence" value="ECO:0007669"/>
    <property type="project" value="TreeGrafter"/>
</dbReference>
<dbReference type="HOGENOM" id="CLU_006493_7_2_0"/>
<organism evidence="2 3">
    <name type="scientific">Phycisphaera mikurensis (strain NBRC 102666 / KCTC 22515 / FYK2301M01)</name>
    <dbReference type="NCBI Taxonomy" id="1142394"/>
    <lineage>
        <taxon>Bacteria</taxon>
        <taxon>Pseudomonadati</taxon>
        <taxon>Planctomycetota</taxon>
        <taxon>Phycisphaerae</taxon>
        <taxon>Phycisphaerales</taxon>
        <taxon>Phycisphaeraceae</taxon>
        <taxon>Phycisphaera</taxon>
    </lineage>
</organism>
<evidence type="ECO:0000313" key="3">
    <source>
        <dbReference type="Proteomes" id="UP000007881"/>
    </source>
</evidence>
<dbReference type="SUPFAM" id="SSF56322">
    <property type="entry name" value="ADC synthase"/>
    <property type="match status" value="1"/>
</dbReference>
<dbReference type="Gene3D" id="3.60.120.10">
    <property type="entry name" value="Anthranilate synthase"/>
    <property type="match status" value="1"/>
</dbReference>
<dbReference type="InterPro" id="IPR019999">
    <property type="entry name" value="Anth_synth_I-like"/>
</dbReference>
<gene>
    <name evidence="2" type="primary">pabB</name>
    <name evidence="2" type="ordered locus">PSMK_16470</name>
</gene>
<keyword evidence="2" id="KW-0032">Aminotransferase</keyword>
<dbReference type="EMBL" id="AP012338">
    <property type="protein sequence ID" value="BAM03806.1"/>
    <property type="molecule type" value="Genomic_DNA"/>
</dbReference>
<dbReference type="RefSeq" id="WP_014437024.1">
    <property type="nucleotide sequence ID" value="NC_017080.1"/>
</dbReference>
<dbReference type="PRINTS" id="PR00095">
    <property type="entry name" value="ANTSNTHASEI"/>
</dbReference>
<dbReference type="Pfam" id="PF00425">
    <property type="entry name" value="Chorismate_bind"/>
    <property type="match status" value="1"/>
</dbReference>
<keyword evidence="2" id="KW-0808">Transferase</keyword>
<dbReference type="eggNOG" id="COG0147">
    <property type="taxonomic scope" value="Bacteria"/>
</dbReference>
<feature type="domain" description="Chorismate-utilising enzyme C-terminal" evidence="1">
    <location>
        <begin position="166"/>
        <end position="424"/>
    </location>
</feature>
<dbReference type="STRING" id="1142394.PSMK_16470"/>
<dbReference type="InterPro" id="IPR005801">
    <property type="entry name" value="ADC_synthase"/>
</dbReference>